<dbReference type="SUPFAM" id="SSF141086">
    <property type="entry name" value="Agglutinin HPA-like"/>
    <property type="match status" value="3"/>
</dbReference>
<organism evidence="2 3">
    <name type="scientific">Fusarium zealandicum</name>
    <dbReference type="NCBI Taxonomy" id="1053134"/>
    <lineage>
        <taxon>Eukaryota</taxon>
        <taxon>Fungi</taxon>
        <taxon>Dikarya</taxon>
        <taxon>Ascomycota</taxon>
        <taxon>Pezizomycotina</taxon>
        <taxon>Sordariomycetes</taxon>
        <taxon>Hypocreomycetidae</taxon>
        <taxon>Hypocreales</taxon>
        <taxon>Nectriaceae</taxon>
        <taxon>Fusarium</taxon>
        <taxon>Fusarium staphyleae species complex</taxon>
    </lineage>
</organism>
<dbReference type="InterPro" id="IPR019019">
    <property type="entry name" value="H-type_lectin_domain"/>
</dbReference>
<dbReference type="GO" id="GO:0030246">
    <property type="term" value="F:carbohydrate binding"/>
    <property type="evidence" value="ECO:0007669"/>
    <property type="project" value="InterPro"/>
</dbReference>
<evidence type="ECO:0000259" key="1">
    <source>
        <dbReference type="Pfam" id="PF09458"/>
    </source>
</evidence>
<dbReference type="GO" id="GO:0008237">
    <property type="term" value="F:metallopeptidase activity"/>
    <property type="evidence" value="ECO:0007669"/>
    <property type="project" value="InterPro"/>
</dbReference>
<dbReference type="InterPro" id="IPR037221">
    <property type="entry name" value="H-type_lectin_dom_sf"/>
</dbReference>
<dbReference type="Gene3D" id="3.40.390.10">
    <property type="entry name" value="Collagenase (Catalytic Domain)"/>
    <property type="match status" value="1"/>
</dbReference>
<dbReference type="Proteomes" id="UP000635477">
    <property type="component" value="Unassembled WGS sequence"/>
</dbReference>
<dbReference type="InterPro" id="IPR024079">
    <property type="entry name" value="MetalloPept_cat_dom_sf"/>
</dbReference>
<sequence length="550" mass="60894">MSSFDAASVSNMEHFQCFEIRNPPETEIESIRIALNENPQNATGSTRALPELTNPSDGEGDMSYLAVNIKKHWQPGRTLKIKFLSGDLRLHEKVKEYAQMWLTNANLKFEWLPMDAPKADIRIDFRQGAGSSSRIGTDALSEKDQTKRTVNLDINLGRPEEFIRRKVLHEFESPLASFEWNKELIYEELSGPPNSWSRATIDYNVIKRLESNEVNASSYDGDSIMLYEYPARWFKNNVAGGTKNNTRLSNLDKQWIANNYPPWSSDIGQFSTLQLRSWDSGSSEPDQMDMAFEPSYSEPPRVAVGLSWLDLDCSTDICIKATAEDVSPDYFTVGIAPGSGSNIYSAACSWLEASATEPDIKMGQWDLASAWAAKGSPAKQKTSTSIRFDKRFDGGRPPLVMAWFTGLSLGKDSPWRVKTYASDISPFKFQLHIDAGTDTDLRDATVTWVAIPAGKEGITAGSFCTDDIPGAENAGPVDFSGAGFRAAPSVMMAICGLDFECGRNLRLRVSNSSLSKDGMVWHLDSWLDSSFNTATGAYIAVGGPQIDYED</sequence>
<feature type="domain" description="H-type lectin" evidence="1">
    <location>
        <begin position="290"/>
        <end position="351"/>
    </location>
</feature>
<proteinExistence type="predicted"/>
<reference evidence="2" key="1">
    <citation type="journal article" date="2020" name="BMC Genomics">
        <title>Correction to: Identification and distribution of gene clusters required for synthesis of sphingolipid metabolism inhibitors in diverse species of the filamentous fungus Fusarium.</title>
        <authorList>
            <person name="Kim H.S."/>
            <person name="Lohmar J.M."/>
            <person name="Busman M."/>
            <person name="Brown D.W."/>
            <person name="Naumann T.A."/>
            <person name="Divon H.H."/>
            <person name="Lysoe E."/>
            <person name="Uhlig S."/>
            <person name="Proctor R.H."/>
        </authorList>
    </citation>
    <scope>NUCLEOTIDE SEQUENCE</scope>
    <source>
        <strain evidence="2">NRRL 22465</strain>
    </source>
</reference>
<evidence type="ECO:0000313" key="2">
    <source>
        <dbReference type="EMBL" id="KAF4983329.1"/>
    </source>
</evidence>
<dbReference type="GO" id="GO:0007155">
    <property type="term" value="P:cell adhesion"/>
    <property type="evidence" value="ECO:0007669"/>
    <property type="project" value="InterPro"/>
</dbReference>
<comment type="caution">
    <text evidence="2">The sequence shown here is derived from an EMBL/GenBank/DDBJ whole genome shotgun (WGS) entry which is preliminary data.</text>
</comment>
<keyword evidence="3" id="KW-1185">Reference proteome</keyword>
<feature type="domain" description="H-type lectin" evidence="1">
    <location>
        <begin position="384"/>
        <end position="451"/>
    </location>
</feature>
<dbReference type="SUPFAM" id="SSF55486">
    <property type="entry name" value="Metalloproteases ('zincins'), catalytic domain"/>
    <property type="match status" value="1"/>
</dbReference>
<dbReference type="Gene3D" id="2.60.40.2080">
    <property type="match status" value="3"/>
</dbReference>
<feature type="domain" description="H-type lectin" evidence="1">
    <location>
        <begin position="477"/>
        <end position="541"/>
    </location>
</feature>
<gene>
    <name evidence="2" type="ORF">FZEAL_1236</name>
</gene>
<reference evidence="2" key="2">
    <citation type="submission" date="2020-05" db="EMBL/GenBank/DDBJ databases">
        <authorList>
            <person name="Kim H.-S."/>
            <person name="Proctor R.H."/>
            <person name="Brown D.W."/>
        </authorList>
    </citation>
    <scope>NUCLEOTIDE SEQUENCE</scope>
    <source>
        <strain evidence="2">NRRL 22465</strain>
    </source>
</reference>
<dbReference type="Pfam" id="PF09458">
    <property type="entry name" value="H_lectin"/>
    <property type="match status" value="3"/>
</dbReference>
<accession>A0A8H4UT47</accession>
<name>A0A8H4UT47_9HYPO</name>
<dbReference type="AlphaFoldDB" id="A0A8H4UT47"/>
<protein>
    <recommendedName>
        <fullName evidence="1">H-type lectin domain-containing protein</fullName>
    </recommendedName>
</protein>
<dbReference type="EMBL" id="JABEYC010000068">
    <property type="protein sequence ID" value="KAF4983329.1"/>
    <property type="molecule type" value="Genomic_DNA"/>
</dbReference>
<evidence type="ECO:0000313" key="3">
    <source>
        <dbReference type="Proteomes" id="UP000635477"/>
    </source>
</evidence>
<dbReference type="OrthoDB" id="291007at2759"/>